<dbReference type="Gene3D" id="3.30.390.60">
    <property type="entry name" value="Heat-inducible transcription repressor hrca homolog, domain 3"/>
    <property type="match status" value="1"/>
</dbReference>
<evidence type="ECO:0000256" key="3">
    <source>
        <dbReference type="ARBA" id="ARBA00023016"/>
    </source>
</evidence>
<dbReference type="PANTHER" id="PTHR34824">
    <property type="entry name" value="HEAT-INDUCIBLE TRANSCRIPTION REPRESSOR HRCA"/>
    <property type="match status" value="1"/>
</dbReference>
<evidence type="ECO:0000256" key="4">
    <source>
        <dbReference type="ARBA" id="ARBA00023163"/>
    </source>
</evidence>
<dbReference type="InterPro" id="IPR036390">
    <property type="entry name" value="WH_DNA-bd_sf"/>
</dbReference>
<dbReference type="PANTHER" id="PTHR34824:SF1">
    <property type="entry name" value="HEAT-INDUCIBLE TRANSCRIPTION REPRESSOR HRCA"/>
    <property type="match status" value="1"/>
</dbReference>
<feature type="domain" description="Winged helix-turn-helix transcription repressor HrcA DNA-binding" evidence="8">
    <location>
        <begin position="5"/>
        <end position="72"/>
    </location>
</feature>
<evidence type="ECO:0000313" key="10">
    <source>
        <dbReference type="Proteomes" id="UP000262004"/>
    </source>
</evidence>
<protein>
    <recommendedName>
        <fullName evidence="5">Heat-inducible transcription repressor HrcA</fullName>
    </recommendedName>
</protein>
<dbReference type="Gene3D" id="1.10.10.10">
    <property type="entry name" value="Winged helix-like DNA-binding domain superfamily/Winged helix DNA-binding domain"/>
    <property type="match status" value="1"/>
</dbReference>
<dbReference type="Gene3D" id="3.30.450.40">
    <property type="match status" value="1"/>
</dbReference>
<dbReference type="PIRSF" id="PIRSF005485">
    <property type="entry name" value="HrcA"/>
    <property type="match status" value="1"/>
</dbReference>
<evidence type="ECO:0000259" key="8">
    <source>
        <dbReference type="Pfam" id="PF03444"/>
    </source>
</evidence>
<dbReference type="HAMAP" id="MF_00081">
    <property type="entry name" value="HrcA"/>
    <property type="match status" value="1"/>
</dbReference>
<dbReference type="Pfam" id="PF01628">
    <property type="entry name" value="HrcA"/>
    <property type="match status" value="1"/>
</dbReference>
<keyword evidence="1 5" id="KW-0678">Repressor</keyword>
<keyword evidence="6" id="KW-0175">Coiled coil</keyword>
<dbReference type="SUPFAM" id="SSF46785">
    <property type="entry name" value="Winged helix' DNA-binding domain"/>
    <property type="match status" value="1"/>
</dbReference>
<evidence type="ECO:0000256" key="1">
    <source>
        <dbReference type="ARBA" id="ARBA00022491"/>
    </source>
</evidence>
<dbReference type="InterPro" id="IPR002571">
    <property type="entry name" value="HrcA"/>
</dbReference>
<dbReference type="GO" id="GO:0045892">
    <property type="term" value="P:negative regulation of DNA-templated transcription"/>
    <property type="evidence" value="ECO:0007669"/>
    <property type="project" value="UniProtKB-UniRule"/>
</dbReference>
<dbReference type="NCBIfam" id="TIGR00331">
    <property type="entry name" value="hrcA"/>
    <property type="match status" value="1"/>
</dbReference>
<dbReference type="GO" id="GO:0003677">
    <property type="term" value="F:DNA binding"/>
    <property type="evidence" value="ECO:0007669"/>
    <property type="project" value="InterPro"/>
</dbReference>
<evidence type="ECO:0000256" key="2">
    <source>
        <dbReference type="ARBA" id="ARBA00023015"/>
    </source>
</evidence>
<keyword evidence="4 5" id="KW-0804">Transcription</keyword>
<gene>
    <name evidence="5 9" type="primary">hrcA</name>
    <name evidence="9" type="ORF">HPTL_1197</name>
</gene>
<accession>A0A2Z6DY72</accession>
<dbReference type="InterPro" id="IPR036388">
    <property type="entry name" value="WH-like_DNA-bd_sf"/>
</dbReference>
<dbReference type="InterPro" id="IPR005104">
    <property type="entry name" value="WHTH_HrcA_DNA-bd"/>
</dbReference>
<dbReference type="Pfam" id="PF03444">
    <property type="entry name" value="WHD_HrcA"/>
    <property type="match status" value="1"/>
</dbReference>
<evidence type="ECO:0000313" key="9">
    <source>
        <dbReference type="EMBL" id="BBD77461.1"/>
    </source>
</evidence>
<proteinExistence type="inferred from homology"/>
<evidence type="ECO:0000259" key="7">
    <source>
        <dbReference type="Pfam" id="PF01628"/>
    </source>
</evidence>
<evidence type="ECO:0000256" key="5">
    <source>
        <dbReference type="HAMAP-Rule" id="MF_00081"/>
    </source>
</evidence>
<dbReference type="InterPro" id="IPR029016">
    <property type="entry name" value="GAF-like_dom_sf"/>
</dbReference>
<dbReference type="SUPFAM" id="SSF55781">
    <property type="entry name" value="GAF domain-like"/>
    <property type="match status" value="1"/>
</dbReference>
<keyword evidence="10" id="KW-1185">Reference proteome</keyword>
<organism evidence="9 10">
    <name type="scientific">Hydrogenophilus thermoluteolus</name>
    <name type="common">Pseudomonas hydrogenothermophila</name>
    <dbReference type="NCBI Taxonomy" id="297"/>
    <lineage>
        <taxon>Bacteria</taxon>
        <taxon>Pseudomonadati</taxon>
        <taxon>Pseudomonadota</taxon>
        <taxon>Hydrogenophilia</taxon>
        <taxon>Hydrogenophilales</taxon>
        <taxon>Hydrogenophilaceae</taxon>
        <taxon>Hydrogenophilus</taxon>
    </lineage>
</organism>
<evidence type="ECO:0000256" key="6">
    <source>
        <dbReference type="SAM" id="Coils"/>
    </source>
</evidence>
<name>A0A2Z6DY72_HYDTE</name>
<dbReference type="Proteomes" id="UP000262004">
    <property type="component" value="Chromosome"/>
</dbReference>
<dbReference type="OrthoDB" id="9783139at2"/>
<dbReference type="RefSeq" id="WP_119336103.1">
    <property type="nucleotide sequence ID" value="NZ_AP018558.1"/>
</dbReference>
<dbReference type="AlphaFoldDB" id="A0A2Z6DY72"/>
<dbReference type="InterPro" id="IPR021153">
    <property type="entry name" value="HrcA_C"/>
</dbReference>
<keyword evidence="2 5" id="KW-0805">Transcription regulation</keyword>
<feature type="coiled-coil region" evidence="6">
    <location>
        <begin position="185"/>
        <end position="212"/>
    </location>
</feature>
<dbReference type="KEGG" id="htl:HPTL_1197"/>
<sequence>MLDERSRILLKTLVERYIAEGQPVGSRTLSRASGLTLSPATVRNIMSDLEELGLVMSPHTSAGRAPTAAGYRFYLDKLIAIQPLDQRLIADLREELKPDQPQQLIRRASQILSELTQFAGIVMAPKRDTERLRHIEFVPLSGNRLLLILVTQSGEVLNRLVTAPRALSPSELVEASNFLTTHFAGKTLEEMREALAQELSRMREDISDLMRAALTAPLPEADPYVVSGENRLLEVGEFASNMERLRELFSLFEQRTALMRLLEQATQANGVQIFIGSESGVAELEECSLITANYSVHGRIVGSIGVIGPTRMAYDRVIPIVDITAKLLTHALSQYENTQG</sequence>
<dbReference type="InterPro" id="IPR023120">
    <property type="entry name" value="WHTH_transcript_rep_HrcA_IDD"/>
</dbReference>
<dbReference type="EMBL" id="AP018558">
    <property type="protein sequence ID" value="BBD77461.1"/>
    <property type="molecule type" value="Genomic_DNA"/>
</dbReference>
<reference evidence="9 10" key="1">
    <citation type="submission" date="2018-04" db="EMBL/GenBank/DDBJ databases">
        <title>Complete genome sequence of Hydrogenophilus thermoluteolus TH-1.</title>
        <authorList>
            <person name="Arai H."/>
        </authorList>
    </citation>
    <scope>NUCLEOTIDE SEQUENCE [LARGE SCALE GENOMIC DNA]</scope>
    <source>
        <strain evidence="9 10">TH-1</strain>
    </source>
</reference>
<comment type="similarity">
    <text evidence="5">Belongs to the HrcA family.</text>
</comment>
<feature type="domain" description="Heat-inducible transcription repressor HrcA C-terminal" evidence="7">
    <location>
        <begin position="102"/>
        <end position="318"/>
    </location>
</feature>
<comment type="function">
    <text evidence="5">Negative regulator of class I heat shock genes (grpE-dnaK-dnaJ and groELS operons). Prevents heat-shock induction of these operons.</text>
</comment>
<keyword evidence="3 5" id="KW-0346">Stress response</keyword>